<gene>
    <name evidence="3" type="ORF">HUG20_17205</name>
</gene>
<keyword evidence="4" id="KW-1185">Reference proteome</keyword>
<dbReference type="Gene3D" id="3.30.110.70">
    <property type="entry name" value="Hypothetical protein apc22750. Chain B"/>
    <property type="match status" value="1"/>
</dbReference>
<accession>A0A7T6ZDG1</accession>
<dbReference type="EMBL" id="CP054706">
    <property type="protein sequence ID" value="QQK81478.1"/>
    <property type="molecule type" value="Genomic_DNA"/>
</dbReference>
<dbReference type="SUPFAM" id="SSF117782">
    <property type="entry name" value="YbjQ-like"/>
    <property type="match status" value="1"/>
</dbReference>
<comment type="similarity">
    <text evidence="1 2">Belongs to the UPF0145 family.</text>
</comment>
<dbReference type="AlphaFoldDB" id="A0A7T6ZDG1"/>
<organism evidence="3 4">
    <name type="scientific">Salicibibacter cibi</name>
    <dbReference type="NCBI Taxonomy" id="2743001"/>
    <lineage>
        <taxon>Bacteria</taxon>
        <taxon>Bacillati</taxon>
        <taxon>Bacillota</taxon>
        <taxon>Bacilli</taxon>
        <taxon>Bacillales</taxon>
        <taxon>Bacillaceae</taxon>
        <taxon>Salicibibacter</taxon>
    </lineage>
</organism>
<dbReference type="InterPro" id="IPR035439">
    <property type="entry name" value="UPF0145_dom_sf"/>
</dbReference>
<evidence type="ECO:0000256" key="2">
    <source>
        <dbReference type="HAMAP-Rule" id="MF_00338"/>
    </source>
</evidence>
<protein>
    <recommendedName>
        <fullName evidence="2">UPF0145 protein HUG20_17205</fullName>
    </recommendedName>
</protein>
<proteinExistence type="inferred from homology"/>
<sequence length="104" mass="11456">MLIATTDQLENHDIKEVIGYVKGNTIKTKHLGHDIMASLKALIGGEIKEYDDMLNKARQVAISRMVQEAEEKGANAIVGFRLQNSAIMRNASEIVAYGTGVRIE</sequence>
<dbReference type="KEGG" id="scib:HUG20_17205"/>
<evidence type="ECO:0000313" key="3">
    <source>
        <dbReference type="EMBL" id="QQK81478.1"/>
    </source>
</evidence>
<name>A0A7T6ZDG1_9BACI</name>
<dbReference type="HAMAP" id="MF_00338">
    <property type="entry name" value="UPF0145"/>
    <property type="match status" value="1"/>
</dbReference>
<dbReference type="Pfam" id="PF01906">
    <property type="entry name" value="YbjQ_1"/>
    <property type="match status" value="1"/>
</dbReference>
<evidence type="ECO:0000313" key="4">
    <source>
        <dbReference type="Proteomes" id="UP000595349"/>
    </source>
</evidence>
<dbReference type="PANTHER" id="PTHR34068">
    <property type="entry name" value="UPF0145 PROTEIN YBJQ"/>
    <property type="match status" value="1"/>
</dbReference>
<dbReference type="InterPro" id="IPR002765">
    <property type="entry name" value="UPF0145_YbjQ-like"/>
</dbReference>
<dbReference type="Proteomes" id="UP000595349">
    <property type="component" value="Chromosome"/>
</dbReference>
<evidence type="ECO:0000256" key="1">
    <source>
        <dbReference type="ARBA" id="ARBA00010751"/>
    </source>
</evidence>
<dbReference type="PANTHER" id="PTHR34068:SF2">
    <property type="entry name" value="UPF0145 PROTEIN SCO3412"/>
    <property type="match status" value="1"/>
</dbReference>
<reference evidence="3 4" key="1">
    <citation type="submission" date="2020-06" db="EMBL/GenBank/DDBJ databases">
        <title>Genomic analysis of Salicibibacter sp. NKC21-4.</title>
        <authorList>
            <person name="Oh Y.J."/>
        </authorList>
    </citation>
    <scope>NUCLEOTIDE SEQUENCE [LARGE SCALE GENOMIC DNA]</scope>
    <source>
        <strain evidence="3 4">NKC21-4</strain>
    </source>
</reference>
<dbReference type="RefSeq" id="WP_200085904.1">
    <property type="nucleotide sequence ID" value="NZ_CP054706.1"/>
</dbReference>